<evidence type="ECO:0000313" key="2">
    <source>
        <dbReference type="EMBL" id="KAF2426526.1"/>
    </source>
</evidence>
<gene>
    <name evidence="2" type="ORF">EJ08DRAFT_663276</name>
</gene>
<dbReference type="SUPFAM" id="SSF52833">
    <property type="entry name" value="Thioredoxin-like"/>
    <property type="match status" value="1"/>
</dbReference>
<feature type="compositionally biased region" description="Acidic residues" evidence="1">
    <location>
        <begin position="322"/>
        <end position="342"/>
    </location>
</feature>
<feature type="compositionally biased region" description="Acidic residues" evidence="1">
    <location>
        <begin position="298"/>
        <end position="307"/>
    </location>
</feature>
<evidence type="ECO:0000256" key="1">
    <source>
        <dbReference type="SAM" id="MobiDB-lite"/>
    </source>
</evidence>
<feature type="compositionally biased region" description="Low complexity" evidence="1">
    <location>
        <begin position="132"/>
        <end position="152"/>
    </location>
</feature>
<reference evidence="2" key="1">
    <citation type="journal article" date="2020" name="Stud. Mycol.">
        <title>101 Dothideomycetes genomes: a test case for predicting lifestyles and emergence of pathogens.</title>
        <authorList>
            <person name="Haridas S."/>
            <person name="Albert R."/>
            <person name="Binder M."/>
            <person name="Bloem J."/>
            <person name="Labutti K."/>
            <person name="Salamov A."/>
            <person name="Andreopoulos B."/>
            <person name="Baker S."/>
            <person name="Barry K."/>
            <person name="Bills G."/>
            <person name="Bluhm B."/>
            <person name="Cannon C."/>
            <person name="Castanera R."/>
            <person name="Culley D."/>
            <person name="Daum C."/>
            <person name="Ezra D."/>
            <person name="Gonzalez J."/>
            <person name="Henrissat B."/>
            <person name="Kuo A."/>
            <person name="Liang C."/>
            <person name="Lipzen A."/>
            <person name="Lutzoni F."/>
            <person name="Magnuson J."/>
            <person name="Mondo S."/>
            <person name="Nolan M."/>
            <person name="Ohm R."/>
            <person name="Pangilinan J."/>
            <person name="Park H.-J."/>
            <person name="Ramirez L."/>
            <person name="Alfaro M."/>
            <person name="Sun H."/>
            <person name="Tritt A."/>
            <person name="Yoshinaga Y."/>
            <person name="Zwiers L.-H."/>
            <person name="Turgeon B."/>
            <person name="Goodwin S."/>
            <person name="Spatafora J."/>
            <person name="Crous P."/>
            <person name="Grigoriev I."/>
        </authorList>
    </citation>
    <scope>NUCLEOTIDE SEQUENCE</scope>
    <source>
        <strain evidence="2">CBS 130266</strain>
    </source>
</reference>
<feature type="compositionally biased region" description="Basic and acidic residues" evidence="1">
    <location>
        <begin position="284"/>
        <end position="297"/>
    </location>
</feature>
<feature type="compositionally biased region" description="Basic and acidic residues" evidence="1">
    <location>
        <begin position="308"/>
        <end position="321"/>
    </location>
</feature>
<keyword evidence="3" id="KW-1185">Reference proteome</keyword>
<dbReference type="OrthoDB" id="9932926at2759"/>
<dbReference type="EMBL" id="MU007064">
    <property type="protein sequence ID" value="KAF2426526.1"/>
    <property type="molecule type" value="Genomic_DNA"/>
</dbReference>
<evidence type="ECO:0000313" key="3">
    <source>
        <dbReference type="Proteomes" id="UP000800235"/>
    </source>
</evidence>
<feature type="region of interest" description="Disordered" evidence="1">
    <location>
        <begin position="103"/>
        <end position="395"/>
    </location>
</feature>
<dbReference type="InterPro" id="IPR036249">
    <property type="entry name" value="Thioredoxin-like_sf"/>
</dbReference>
<evidence type="ECO:0008006" key="4">
    <source>
        <dbReference type="Google" id="ProtNLM"/>
    </source>
</evidence>
<sequence length="395" mass="42106">MAELKIWEDDPSLYLFTSLTAGSSHIVTATSRMETILKANRLPFSYIDTATNEGGKQLFQRRARGKKLPLLVKEGFVIADLEQLEDWNEFGEVKEAIGPVATTTTSVTTTPAKAPMMASSSTPAVGTPSKLATSTSASNSNENAAPASPRSNTMKQLAEETASAAQTKKNTPAPLKSLANTPPKADCTTTTTKEATPTKPTAKDNPLSPTSVPLPTTPSVASPTARGTNSPLRVSSPLSSPTRPSPHGRHSSGSSTHSAQFVPDHFDAPPITHRGSSLSIASDEEIKRIESDATIHEENEEEAEAQAESEKIDREKVKKLGDEDEDLAGNETDSSLEDVEEEKEPRSLEESTKETDEAATSGSRDLDQIAEGIDKVKITDQKAGDAKHATTSVED</sequence>
<dbReference type="AlphaFoldDB" id="A0A9P4NLR6"/>
<organism evidence="2 3">
    <name type="scientific">Tothia fuscella</name>
    <dbReference type="NCBI Taxonomy" id="1048955"/>
    <lineage>
        <taxon>Eukaryota</taxon>
        <taxon>Fungi</taxon>
        <taxon>Dikarya</taxon>
        <taxon>Ascomycota</taxon>
        <taxon>Pezizomycotina</taxon>
        <taxon>Dothideomycetes</taxon>
        <taxon>Pleosporomycetidae</taxon>
        <taxon>Venturiales</taxon>
        <taxon>Cylindrosympodiaceae</taxon>
        <taxon>Tothia</taxon>
    </lineage>
</organism>
<comment type="caution">
    <text evidence="2">The sequence shown here is derived from an EMBL/GenBank/DDBJ whole genome shotgun (WGS) entry which is preliminary data.</text>
</comment>
<feature type="compositionally biased region" description="Low complexity" evidence="1">
    <location>
        <begin position="181"/>
        <end position="200"/>
    </location>
</feature>
<protein>
    <recommendedName>
        <fullName evidence="4">Glutaredoxin domain-containing protein</fullName>
    </recommendedName>
</protein>
<accession>A0A9P4NLR6</accession>
<dbReference type="Proteomes" id="UP000800235">
    <property type="component" value="Unassembled WGS sequence"/>
</dbReference>
<feature type="compositionally biased region" description="Low complexity" evidence="1">
    <location>
        <begin position="103"/>
        <end position="112"/>
    </location>
</feature>
<dbReference type="Gene3D" id="3.40.30.10">
    <property type="entry name" value="Glutaredoxin"/>
    <property type="match status" value="1"/>
</dbReference>
<feature type="compositionally biased region" description="Low complexity" evidence="1">
    <location>
        <begin position="206"/>
        <end position="242"/>
    </location>
</feature>
<feature type="compositionally biased region" description="Basic and acidic residues" evidence="1">
    <location>
        <begin position="364"/>
        <end position="388"/>
    </location>
</feature>
<feature type="compositionally biased region" description="Basic and acidic residues" evidence="1">
    <location>
        <begin position="343"/>
        <end position="356"/>
    </location>
</feature>
<name>A0A9P4NLR6_9PEZI</name>
<proteinExistence type="predicted"/>